<dbReference type="Pfam" id="PF02518">
    <property type="entry name" value="HATPase_c"/>
    <property type="match status" value="1"/>
</dbReference>
<proteinExistence type="predicted"/>
<keyword evidence="4" id="KW-0472">Membrane</keyword>
<feature type="transmembrane region" description="Helical" evidence="4">
    <location>
        <begin position="536"/>
        <end position="560"/>
    </location>
</feature>
<keyword evidence="4" id="KW-1133">Transmembrane helix</keyword>
<keyword evidence="1" id="KW-0808">Transferase</keyword>
<evidence type="ECO:0000259" key="5">
    <source>
        <dbReference type="Pfam" id="PF02518"/>
    </source>
</evidence>
<evidence type="ECO:0000256" key="3">
    <source>
        <dbReference type="ARBA" id="ARBA00023012"/>
    </source>
</evidence>
<keyword evidence="3" id="KW-0902">Two-component regulatory system</keyword>
<feature type="domain" description="Histidine kinase/HSP90-like ATPase" evidence="5">
    <location>
        <begin position="297"/>
        <end position="379"/>
    </location>
</feature>
<sequence length="736" mass="78254">MQRSGEQWILVEQGSLVGDVSQQQLLNRAADIGLLTRHAATLVVVVVGLFLPGPPLAGRVLLTVVGGWSLYRLLTRKHGPLLLFVDFACVLAVCVGLPLIAPHPDFYTHNSVPAAITGTAVVTFGVSLPVRLSLPMTVVIALSFGAGAAGVVGWAMLPAVPALYYFFLQWGNATLMRTLVLRVAAAVDRSRQDRVAAEVDHEVARAVRDAEREHLALLHDTAASTLLMVDQARVAPQRLAAQARRDLEVLAHRPWEPTHGRLDVVAALRRAAVHIDTPTSFRGREDLWLDAGTATAVIAAAREAMTNVDRHARATCLTIAVGLQRVTLTDDGVGFAPDRTYCGHGVADSITARMQRAGGSATVASTPGCGTTVELTLPTAANAGDDEAADTSGDPERLAERIHVVFGLGLIVLALAVLASTIPYGLTHSDPAAPQVLLAALAAIAPLAAIPGILAGRWGFAWPATLVVAAVTIVQPILLPTSELGGQAHWAQGAIGWCLIPLLLALPTRRASMILLGFWLLAAIVSLARLPSWALLANFGLGTASLFGVQLVALLFTGLVRSAAIDIHDEVRARQEILTTENSAAAIRAEYHTSQLDHIRAVTPLLTTLAAGDPITETVRLQARIQSQRLRALFDQEKMLDHVLVKGLRPGLDAAELTQTAVEMHVHGELPDLDDDAVSYLVRPVNQLLHSRLLSARIVISTSGDELTLSVVAHHGIGAAVVPHLDRMGRLGPRHM</sequence>
<evidence type="ECO:0000313" key="7">
    <source>
        <dbReference type="Proteomes" id="UP001300745"/>
    </source>
</evidence>
<dbReference type="PANTHER" id="PTHR24421">
    <property type="entry name" value="NITRATE/NITRITE SENSOR PROTEIN NARX-RELATED"/>
    <property type="match status" value="1"/>
</dbReference>
<dbReference type="Proteomes" id="UP001300745">
    <property type="component" value="Unassembled WGS sequence"/>
</dbReference>
<name>A0ABT3SQ90_9MYCO</name>
<dbReference type="Gene3D" id="3.30.565.10">
    <property type="entry name" value="Histidine kinase-like ATPase, C-terminal domain"/>
    <property type="match status" value="1"/>
</dbReference>
<keyword evidence="6" id="KW-0547">Nucleotide-binding</keyword>
<dbReference type="InterPro" id="IPR036890">
    <property type="entry name" value="HATPase_C_sf"/>
</dbReference>
<dbReference type="SUPFAM" id="SSF55874">
    <property type="entry name" value="ATPase domain of HSP90 chaperone/DNA topoisomerase II/histidine kinase"/>
    <property type="match status" value="1"/>
</dbReference>
<feature type="transmembrane region" description="Helical" evidence="4">
    <location>
        <begin position="137"/>
        <end position="157"/>
    </location>
</feature>
<dbReference type="EMBL" id="JAPJDO010000074">
    <property type="protein sequence ID" value="MCX2941368.1"/>
    <property type="molecule type" value="Genomic_DNA"/>
</dbReference>
<organism evidence="6 7">
    <name type="scientific">Mycobacterium pinniadriaticum</name>
    <dbReference type="NCBI Taxonomy" id="2994102"/>
    <lineage>
        <taxon>Bacteria</taxon>
        <taxon>Bacillati</taxon>
        <taxon>Actinomycetota</taxon>
        <taxon>Actinomycetes</taxon>
        <taxon>Mycobacteriales</taxon>
        <taxon>Mycobacteriaceae</taxon>
        <taxon>Mycobacterium</taxon>
    </lineage>
</organism>
<keyword evidence="4" id="KW-0812">Transmembrane</keyword>
<keyword evidence="7" id="KW-1185">Reference proteome</keyword>
<feature type="transmembrane region" description="Helical" evidence="4">
    <location>
        <begin position="490"/>
        <end position="506"/>
    </location>
</feature>
<feature type="transmembrane region" description="Helical" evidence="4">
    <location>
        <begin position="432"/>
        <end position="453"/>
    </location>
</feature>
<protein>
    <submittedName>
        <fullName evidence="6">ATP-binding protein</fullName>
    </submittedName>
</protein>
<dbReference type="InterPro" id="IPR050482">
    <property type="entry name" value="Sensor_HK_TwoCompSys"/>
</dbReference>
<dbReference type="CDD" id="cd16917">
    <property type="entry name" value="HATPase_UhpB-NarQ-NarX-like"/>
    <property type="match status" value="1"/>
</dbReference>
<dbReference type="PANTHER" id="PTHR24421:SF61">
    <property type="entry name" value="OXYGEN SENSOR HISTIDINE KINASE NREB"/>
    <property type="match status" value="1"/>
</dbReference>
<comment type="caution">
    <text evidence="6">The sequence shown here is derived from an EMBL/GenBank/DDBJ whole genome shotgun (WGS) entry which is preliminary data.</text>
</comment>
<feature type="transmembrane region" description="Helical" evidence="4">
    <location>
        <begin position="513"/>
        <end position="530"/>
    </location>
</feature>
<accession>A0ABT3SQ90</accession>
<keyword evidence="6" id="KW-0067">ATP-binding</keyword>
<dbReference type="GO" id="GO:0005524">
    <property type="term" value="F:ATP binding"/>
    <property type="evidence" value="ECO:0007669"/>
    <property type="project" value="UniProtKB-KW"/>
</dbReference>
<evidence type="ECO:0000256" key="4">
    <source>
        <dbReference type="SAM" id="Phobius"/>
    </source>
</evidence>
<keyword evidence="2" id="KW-0418">Kinase</keyword>
<dbReference type="RefSeq" id="WP_266074060.1">
    <property type="nucleotide sequence ID" value="NZ_JAPJDO010000074.1"/>
</dbReference>
<dbReference type="InterPro" id="IPR003594">
    <property type="entry name" value="HATPase_dom"/>
</dbReference>
<feature type="transmembrane region" description="Helical" evidence="4">
    <location>
        <begin position="81"/>
        <end position="100"/>
    </location>
</feature>
<evidence type="ECO:0000256" key="2">
    <source>
        <dbReference type="ARBA" id="ARBA00022777"/>
    </source>
</evidence>
<evidence type="ECO:0000256" key="1">
    <source>
        <dbReference type="ARBA" id="ARBA00022679"/>
    </source>
</evidence>
<reference evidence="6 7" key="1">
    <citation type="submission" date="2022-11" db="EMBL/GenBank/DDBJ databases">
        <title>Mycobacterium sp. nov.</title>
        <authorList>
            <person name="Papic B."/>
            <person name="Spicic S."/>
            <person name="Duvnjak S."/>
        </authorList>
    </citation>
    <scope>NUCLEOTIDE SEQUENCE [LARGE SCALE GENOMIC DNA]</scope>
    <source>
        <strain evidence="6 7">CVI_P4</strain>
    </source>
</reference>
<evidence type="ECO:0000313" key="6">
    <source>
        <dbReference type="EMBL" id="MCX2941368.1"/>
    </source>
</evidence>
<gene>
    <name evidence="6" type="ORF">ORI27_32290</name>
</gene>
<feature type="transmembrane region" description="Helical" evidence="4">
    <location>
        <begin position="112"/>
        <end position="130"/>
    </location>
</feature>
<feature type="transmembrane region" description="Helical" evidence="4">
    <location>
        <begin position="404"/>
        <end position="426"/>
    </location>
</feature>
<feature type="transmembrane region" description="Helical" evidence="4">
    <location>
        <begin position="460"/>
        <end position="478"/>
    </location>
</feature>